<keyword evidence="10 12" id="KW-0560">Oxidoreductase</keyword>
<reference evidence="17 18" key="1">
    <citation type="submission" date="2016-10" db="EMBL/GenBank/DDBJ databases">
        <authorList>
            <person name="de Groot N.N."/>
        </authorList>
    </citation>
    <scope>NUCLEOTIDE SEQUENCE [LARGE SCALE GENOMIC DNA]</scope>
    <source>
        <strain evidence="17 18">CGMCC 1.9109</strain>
    </source>
</reference>
<feature type="binding site" evidence="15">
    <location>
        <position position="88"/>
    </location>
    <ligand>
        <name>Zn(2+)</name>
        <dbReference type="ChEBI" id="CHEBI:29105"/>
        <note>catalytic</note>
    </ligand>
</feature>
<evidence type="ECO:0000256" key="13">
    <source>
        <dbReference type="PIRSR" id="PIRSR006769-1"/>
    </source>
</evidence>
<evidence type="ECO:0000256" key="6">
    <source>
        <dbReference type="ARBA" id="ARBA00022619"/>
    </source>
</evidence>
<keyword evidence="6 12" id="KW-0686">Riboflavin biosynthesis</keyword>
<keyword evidence="12" id="KW-0378">Hydrolase</keyword>
<dbReference type="InterPro" id="IPR050765">
    <property type="entry name" value="Riboflavin_Biosynth_HTPR"/>
</dbReference>
<accession>A0A1G6W6S9</accession>
<dbReference type="Pfam" id="PF01872">
    <property type="entry name" value="RibD_C"/>
    <property type="match status" value="1"/>
</dbReference>
<evidence type="ECO:0000256" key="14">
    <source>
        <dbReference type="PIRSR" id="PIRSR006769-2"/>
    </source>
</evidence>
<evidence type="ECO:0000256" key="4">
    <source>
        <dbReference type="ARBA" id="ARBA00005259"/>
    </source>
</evidence>
<dbReference type="GO" id="GO:0008270">
    <property type="term" value="F:zinc ion binding"/>
    <property type="evidence" value="ECO:0007669"/>
    <property type="project" value="InterPro"/>
</dbReference>
<keyword evidence="18" id="KW-1185">Reference proteome</keyword>
<dbReference type="EC" id="3.5.4.26" evidence="12"/>
<feature type="binding site" evidence="15">
    <location>
        <position position="54"/>
    </location>
    <ligand>
        <name>Zn(2+)</name>
        <dbReference type="ChEBI" id="CHEBI:29105"/>
        <note>catalytic</note>
    </ligand>
</feature>
<dbReference type="AlphaFoldDB" id="A0A1G6W6S9"/>
<feature type="binding site" evidence="14">
    <location>
        <position position="158"/>
    </location>
    <ligand>
        <name>NADP(+)</name>
        <dbReference type="ChEBI" id="CHEBI:58349"/>
    </ligand>
</feature>
<dbReference type="InterPro" id="IPR016193">
    <property type="entry name" value="Cytidine_deaminase-like"/>
</dbReference>
<feature type="binding site" evidence="15">
    <location>
        <position position="79"/>
    </location>
    <ligand>
        <name>Zn(2+)</name>
        <dbReference type="ChEBI" id="CHEBI:29105"/>
        <note>catalytic</note>
    </ligand>
</feature>
<feature type="binding site" evidence="14">
    <location>
        <begin position="297"/>
        <end position="303"/>
    </location>
    <ligand>
        <name>NADP(+)</name>
        <dbReference type="ChEBI" id="CHEBI:58349"/>
    </ligand>
</feature>
<dbReference type="Gene3D" id="3.40.140.10">
    <property type="entry name" value="Cytidine Deaminase, domain 2"/>
    <property type="match status" value="1"/>
</dbReference>
<evidence type="ECO:0000256" key="12">
    <source>
        <dbReference type="PIRNR" id="PIRNR006769"/>
    </source>
</evidence>
<dbReference type="GO" id="GO:0009231">
    <property type="term" value="P:riboflavin biosynthetic process"/>
    <property type="evidence" value="ECO:0007669"/>
    <property type="project" value="UniProtKB-UniPathway"/>
</dbReference>
<comment type="similarity">
    <text evidence="4 12">In the N-terminal section; belongs to the cytidine and deoxycytidylate deaminase family.</text>
</comment>
<evidence type="ECO:0000256" key="7">
    <source>
        <dbReference type="ARBA" id="ARBA00022723"/>
    </source>
</evidence>
<protein>
    <recommendedName>
        <fullName evidence="12">Riboflavin biosynthesis protein RibD</fullName>
    </recommendedName>
    <domain>
        <recommendedName>
            <fullName evidence="12">Diaminohydroxyphosphoribosylaminopyrimidine deaminase</fullName>
            <shortName evidence="12">DRAP deaminase</shortName>
            <ecNumber evidence="12">3.5.4.26</ecNumber>
        </recommendedName>
        <alternativeName>
            <fullName evidence="12">Riboflavin-specific deaminase</fullName>
        </alternativeName>
    </domain>
    <domain>
        <recommendedName>
            <fullName evidence="12">5-amino-6-(5-phosphoribosylamino)uracil reductase</fullName>
            <ecNumber evidence="12">1.1.1.193</ecNumber>
        </recommendedName>
        <alternativeName>
            <fullName evidence="12">HTP reductase</fullName>
        </alternativeName>
    </domain>
</protein>
<evidence type="ECO:0000256" key="1">
    <source>
        <dbReference type="ARBA" id="ARBA00002151"/>
    </source>
</evidence>
<comment type="pathway">
    <text evidence="2 12">Cofactor biosynthesis; riboflavin biosynthesis; 5-amino-6-(D-ribitylamino)uracil from GTP: step 2/4.</text>
</comment>
<keyword evidence="9 12" id="KW-0521">NADP</keyword>
<dbReference type="PROSITE" id="PS00903">
    <property type="entry name" value="CYT_DCMP_DEAMINASES_1"/>
    <property type="match status" value="1"/>
</dbReference>
<comment type="similarity">
    <text evidence="5 12">In the C-terminal section; belongs to the HTP reductase family.</text>
</comment>
<feature type="binding site" evidence="14">
    <location>
        <position position="208"/>
    </location>
    <ligand>
        <name>substrate</name>
    </ligand>
</feature>
<dbReference type="RefSeq" id="WP_206594912.1">
    <property type="nucleotide sequence ID" value="NZ_FNAK01000002.1"/>
</dbReference>
<dbReference type="PANTHER" id="PTHR38011:SF7">
    <property type="entry name" value="2,5-DIAMINO-6-RIBOSYLAMINO-4(3H)-PYRIMIDINONE 5'-PHOSPHATE REDUCTASE"/>
    <property type="match status" value="1"/>
</dbReference>
<feature type="binding site" evidence="14">
    <location>
        <position position="172"/>
    </location>
    <ligand>
        <name>substrate</name>
    </ligand>
</feature>
<dbReference type="CDD" id="cd01284">
    <property type="entry name" value="Riboflavin_deaminase-reductase"/>
    <property type="match status" value="1"/>
</dbReference>
<proteinExistence type="inferred from homology"/>
<keyword evidence="8 12" id="KW-0862">Zinc</keyword>
<feature type="active site" description="Proton donor" evidence="13">
    <location>
        <position position="56"/>
    </location>
</feature>
<sequence>MASTSLDETYMKAALGLARRGLGTVAPNPAVGCILVKDGIIIGRGWTQPGGRPHAETMALGQAGAAAKGATAYVTLEPCAHVGKTGPCAEALVNAGISRCVMAVSDPDWRVAGKGLAILANAGVETRNGVCEMEAAQLNRGFFLRVSRERPLFTVKIASTLDGRIALENGDSKWITGSEARRFGHMLRAQHDGILVGSGTVLADDPMLDCRLAGLEGRSPAPIILDGTLQLKPSHKLAQRAATRGTVVFHQVRDAAKEAALQKLGVETVAVDDTRDLAAVSAILAERGFTRVLVEGGGQVHASFLKAGFADRIAHFSAAKAIGADGRPAIGDLGLASLGDAPHFNLETIRQLGPDILASYVKAE</sequence>
<dbReference type="InterPro" id="IPR002734">
    <property type="entry name" value="RibDG_C"/>
</dbReference>
<evidence type="ECO:0000256" key="9">
    <source>
        <dbReference type="ARBA" id="ARBA00022857"/>
    </source>
</evidence>
<evidence type="ECO:0000313" key="18">
    <source>
        <dbReference type="Proteomes" id="UP000183685"/>
    </source>
</evidence>
<evidence type="ECO:0000256" key="3">
    <source>
        <dbReference type="ARBA" id="ARBA00004910"/>
    </source>
</evidence>
<organism evidence="17 18">
    <name type="scientific">Kordiimonas lacus</name>
    <dbReference type="NCBI Taxonomy" id="637679"/>
    <lineage>
        <taxon>Bacteria</taxon>
        <taxon>Pseudomonadati</taxon>
        <taxon>Pseudomonadota</taxon>
        <taxon>Alphaproteobacteria</taxon>
        <taxon>Kordiimonadales</taxon>
        <taxon>Kordiimonadaceae</taxon>
        <taxon>Kordiimonas</taxon>
    </lineage>
</organism>
<dbReference type="Pfam" id="PF00383">
    <property type="entry name" value="dCMP_cyt_deam_1"/>
    <property type="match status" value="1"/>
</dbReference>
<dbReference type="InterPro" id="IPR024072">
    <property type="entry name" value="DHFR-like_dom_sf"/>
</dbReference>
<dbReference type="NCBIfam" id="TIGR00227">
    <property type="entry name" value="ribD_Cterm"/>
    <property type="match status" value="1"/>
</dbReference>
<comment type="function">
    <text evidence="1 12">Converts 2,5-diamino-6-(ribosylamino)-4(3h)-pyrimidinone 5'-phosphate into 5-amino-6-(ribosylamino)-2,4(1h,3h)-pyrimidinedione 5'-phosphate.</text>
</comment>
<dbReference type="GO" id="GO:0008703">
    <property type="term" value="F:5-amino-6-(5-phosphoribosylamino)uracil reductase activity"/>
    <property type="evidence" value="ECO:0007669"/>
    <property type="project" value="UniProtKB-EC"/>
</dbReference>
<evidence type="ECO:0000313" key="17">
    <source>
        <dbReference type="EMBL" id="SDD60745.1"/>
    </source>
</evidence>
<dbReference type="InterPro" id="IPR002125">
    <property type="entry name" value="CMP_dCMP_dom"/>
</dbReference>
<dbReference type="EMBL" id="FNAK01000002">
    <property type="protein sequence ID" value="SDD60745.1"/>
    <property type="molecule type" value="Genomic_DNA"/>
</dbReference>
<dbReference type="SUPFAM" id="SSF53597">
    <property type="entry name" value="Dihydrofolate reductase-like"/>
    <property type="match status" value="1"/>
</dbReference>
<dbReference type="UniPathway" id="UPA00275">
    <property type="reaction ID" value="UER00401"/>
</dbReference>
<dbReference type="InterPro" id="IPR016192">
    <property type="entry name" value="APOBEC/CMP_deaminase_Zn-bd"/>
</dbReference>
<gene>
    <name evidence="17" type="ORF">SAMN04488071_0975</name>
</gene>
<feature type="binding site" evidence="14">
    <location>
        <position position="188"/>
    </location>
    <ligand>
        <name>substrate</name>
    </ligand>
</feature>
<feature type="domain" description="CMP/dCMP-type deaminase" evidence="16">
    <location>
        <begin position="5"/>
        <end position="127"/>
    </location>
</feature>
<evidence type="ECO:0000256" key="15">
    <source>
        <dbReference type="PIRSR" id="PIRSR006769-3"/>
    </source>
</evidence>
<dbReference type="Gene3D" id="3.40.430.10">
    <property type="entry name" value="Dihydrofolate Reductase, subunit A"/>
    <property type="match status" value="1"/>
</dbReference>
<feature type="binding site" evidence="14">
    <location>
        <position position="295"/>
    </location>
    <ligand>
        <name>substrate</name>
    </ligand>
</feature>
<keyword evidence="7 12" id="KW-0479">Metal-binding</keyword>
<evidence type="ECO:0000256" key="8">
    <source>
        <dbReference type="ARBA" id="ARBA00022833"/>
    </source>
</evidence>
<feature type="binding site" evidence="14">
    <location>
        <position position="200"/>
    </location>
    <ligand>
        <name>NADP(+)</name>
        <dbReference type="ChEBI" id="CHEBI:58349"/>
    </ligand>
</feature>
<dbReference type="PANTHER" id="PTHR38011">
    <property type="entry name" value="DIHYDROFOLATE REDUCTASE FAMILY PROTEIN (AFU_ORTHOLOGUE AFUA_8G06820)"/>
    <property type="match status" value="1"/>
</dbReference>
<feature type="binding site" evidence="14">
    <location>
        <position position="211"/>
    </location>
    <ligand>
        <name>substrate</name>
    </ligand>
</feature>
<name>A0A1G6W6S9_9PROT</name>
<comment type="pathway">
    <text evidence="3 12">Cofactor biosynthesis; riboflavin biosynthesis; 5-amino-6-(D-ribitylamino)uracil from GTP: step 3/4.</text>
</comment>
<dbReference type="EC" id="1.1.1.193" evidence="12"/>
<dbReference type="InterPro" id="IPR004794">
    <property type="entry name" value="Eubact_RibD"/>
</dbReference>
<feature type="binding site" evidence="14">
    <location>
        <position position="174"/>
    </location>
    <ligand>
        <name>NADP(+)</name>
        <dbReference type="ChEBI" id="CHEBI:58349"/>
    </ligand>
</feature>
<comment type="catalytic activity">
    <reaction evidence="12">
        <text>5-amino-6-(5-phospho-D-ribitylamino)uracil + NADP(+) = 5-amino-6-(5-phospho-D-ribosylamino)uracil + NADPH + H(+)</text>
        <dbReference type="Rhea" id="RHEA:17845"/>
        <dbReference type="ChEBI" id="CHEBI:15378"/>
        <dbReference type="ChEBI" id="CHEBI:57783"/>
        <dbReference type="ChEBI" id="CHEBI:58349"/>
        <dbReference type="ChEBI" id="CHEBI:58421"/>
        <dbReference type="ChEBI" id="CHEBI:58453"/>
        <dbReference type="EC" id="1.1.1.193"/>
    </reaction>
</comment>
<dbReference type="PIRSF" id="PIRSF006769">
    <property type="entry name" value="RibD"/>
    <property type="match status" value="1"/>
</dbReference>
<dbReference type="GO" id="GO:0008835">
    <property type="term" value="F:diaminohydroxyphosphoribosylaminopyrimidine deaminase activity"/>
    <property type="evidence" value="ECO:0007669"/>
    <property type="project" value="UniProtKB-EC"/>
</dbReference>
<evidence type="ECO:0000256" key="5">
    <source>
        <dbReference type="ARBA" id="ARBA00007417"/>
    </source>
</evidence>
<dbReference type="SUPFAM" id="SSF53927">
    <property type="entry name" value="Cytidine deaminase-like"/>
    <property type="match status" value="1"/>
</dbReference>
<dbReference type="InterPro" id="IPR011549">
    <property type="entry name" value="RibD_C"/>
</dbReference>
<evidence type="ECO:0000256" key="10">
    <source>
        <dbReference type="ARBA" id="ARBA00023002"/>
    </source>
</evidence>
<keyword evidence="11" id="KW-0511">Multifunctional enzyme</keyword>
<dbReference type="NCBIfam" id="TIGR00326">
    <property type="entry name" value="eubact_ribD"/>
    <property type="match status" value="1"/>
</dbReference>
<comment type="cofactor">
    <cofactor evidence="12 15">
        <name>Zn(2+)</name>
        <dbReference type="ChEBI" id="CHEBI:29105"/>
    </cofactor>
    <text evidence="12 15">Binds 1 zinc ion.</text>
</comment>
<feature type="binding site" evidence="14">
    <location>
        <position position="204"/>
    </location>
    <ligand>
        <name>NADP(+)</name>
        <dbReference type="ChEBI" id="CHEBI:58349"/>
    </ligand>
</feature>
<dbReference type="STRING" id="637679.GCA_001550055_02690"/>
<comment type="catalytic activity">
    <reaction evidence="12">
        <text>2,5-diamino-6-hydroxy-4-(5-phosphoribosylamino)-pyrimidine + H2O + H(+) = 5-amino-6-(5-phospho-D-ribosylamino)uracil + NH4(+)</text>
        <dbReference type="Rhea" id="RHEA:21868"/>
        <dbReference type="ChEBI" id="CHEBI:15377"/>
        <dbReference type="ChEBI" id="CHEBI:15378"/>
        <dbReference type="ChEBI" id="CHEBI:28938"/>
        <dbReference type="ChEBI" id="CHEBI:58453"/>
        <dbReference type="ChEBI" id="CHEBI:58614"/>
        <dbReference type="EC" id="3.5.4.26"/>
    </reaction>
</comment>
<evidence type="ECO:0000259" key="16">
    <source>
        <dbReference type="PROSITE" id="PS51747"/>
    </source>
</evidence>
<dbReference type="GO" id="GO:0050661">
    <property type="term" value="F:NADP binding"/>
    <property type="evidence" value="ECO:0007669"/>
    <property type="project" value="InterPro"/>
</dbReference>
<evidence type="ECO:0000256" key="11">
    <source>
        <dbReference type="ARBA" id="ARBA00023268"/>
    </source>
</evidence>
<dbReference type="Proteomes" id="UP000183685">
    <property type="component" value="Unassembled WGS sequence"/>
</dbReference>
<evidence type="ECO:0000256" key="2">
    <source>
        <dbReference type="ARBA" id="ARBA00004882"/>
    </source>
</evidence>
<dbReference type="PROSITE" id="PS51747">
    <property type="entry name" value="CYT_DCMP_DEAMINASES_2"/>
    <property type="match status" value="1"/>
</dbReference>